<keyword evidence="5" id="KW-0547">Nucleotide-binding</keyword>
<gene>
    <name evidence="17" type="ORF">FCK90_14955</name>
</gene>
<dbReference type="InterPro" id="IPR039421">
    <property type="entry name" value="Type_1_exporter"/>
</dbReference>
<dbReference type="Gene3D" id="3.40.50.300">
    <property type="entry name" value="P-loop containing nucleotide triphosphate hydrolases"/>
    <property type="match status" value="1"/>
</dbReference>
<evidence type="ECO:0000259" key="16">
    <source>
        <dbReference type="PROSITE" id="PS50990"/>
    </source>
</evidence>
<dbReference type="Proteomes" id="UP000325957">
    <property type="component" value="Unassembled WGS sequence"/>
</dbReference>
<name>A0A5J5KTI9_9MICC</name>
<evidence type="ECO:0000256" key="2">
    <source>
        <dbReference type="ARBA" id="ARBA00022448"/>
    </source>
</evidence>
<dbReference type="GO" id="GO:0005886">
    <property type="term" value="C:plasma membrane"/>
    <property type="evidence" value="ECO:0007669"/>
    <property type="project" value="UniProtKB-SubCell"/>
</dbReference>
<dbReference type="PROSITE" id="PS50929">
    <property type="entry name" value="ABC_TM1F"/>
    <property type="match status" value="1"/>
</dbReference>
<comment type="caution">
    <text evidence="17">The sequence shown here is derived from an EMBL/GenBank/DDBJ whole genome shotgun (WGS) entry which is preliminary data.</text>
</comment>
<keyword evidence="6" id="KW-0645">Protease</keyword>
<keyword evidence="8" id="KW-0653">Protein transport</keyword>
<dbReference type="GO" id="GO:0015031">
    <property type="term" value="P:protein transport"/>
    <property type="evidence" value="ECO:0007669"/>
    <property type="project" value="UniProtKB-KW"/>
</dbReference>
<keyword evidence="11" id="KW-0080">Bacteriocin transport</keyword>
<evidence type="ECO:0000313" key="18">
    <source>
        <dbReference type="Proteomes" id="UP000325957"/>
    </source>
</evidence>
<dbReference type="FunFam" id="3.40.50.300:FF:000299">
    <property type="entry name" value="ABC transporter ATP-binding protein/permease"/>
    <property type="match status" value="1"/>
</dbReference>
<feature type="transmembrane region" description="Helical" evidence="13">
    <location>
        <begin position="169"/>
        <end position="194"/>
    </location>
</feature>
<dbReference type="OrthoDB" id="9806127at2"/>
<keyword evidence="2" id="KW-0813">Transport</keyword>
<feature type="transmembrane region" description="Helical" evidence="13">
    <location>
        <begin position="276"/>
        <end position="296"/>
    </location>
</feature>
<evidence type="ECO:0000256" key="12">
    <source>
        <dbReference type="ARBA" id="ARBA00061644"/>
    </source>
</evidence>
<dbReference type="Pfam" id="PF00005">
    <property type="entry name" value="ABC_tran"/>
    <property type="match status" value="1"/>
</dbReference>
<dbReference type="PROSITE" id="PS00211">
    <property type="entry name" value="ABC_TRANSPORTER_1"/>
    <property type="match status" value="1"/>
</dbReference>
<protein>
    <submittedName>
        <fullName evidence="17">ATP-binding cassette domain-containing protein</fullName>
    </submittedName>
</protein>
<feature type="transmembrane region" description="Helical" evidence="13">
    <location>
        <begin position="206"/>
        <end position="228"/>
    </location>
</feature>
<keyword evidence="9 13" id="KW-1133">Transmembrane helix</keyword>
<dbReference type="AlphaFoldDB" id="A0A5J5KTI9"/>
<dbReference type="PANTHER" id="PTHR24221:SF654">
    <property type="entry name" value="ATP-BINDING CASSETTE SUB-FAMILY B MEMBER 6"/>
    <property type="match status" value="1"/>
</dbReference>
<dbReference type="SUPFAM" id="SSF52540">
    <property type="entry name" value="P-loop containing nucleoside triphosphate hydrolases"/>
    <property type="match status" value="1"/>
</dbReference>
<evidence type="ECO:0000256" key="1">
    <source>
        <dbReference type="ARBA" id="ARBA00004651"/>
    </source>
</evidence>
<feature type="domain" description="Peptidase C39" evidence="16">
    <location>
        <begin position="9"/>
        <end position="138"/>
    </location>
</feature>
<dbReference type="RefSeq" id="WP_158035106.1">
    <property type="nucleotide sequence ID" value="NZ_ML708639.1"/>
</dbReference>
<dbReference type="Gene3D" id="1.20.1560.10">
    <property type="entry name" value="ABC transporter type 1, transmembrane domain"/>
    <property type="match status" value="1"/>
</dbReference>
<evidence type="ECO:0000259" key="14">
    <source>
        <dbReference type="PROSITE" id="PS50893"/>
    </source>
</evidence>
<comment type="similarity">
    <text evidence="12">Belongs to the ABC transporter superfamily. Lipid exporter (TC 3.A.1.106) family.</text>
</comment>
<dbReference type="GO" id="GO:0140359">
    <property type="term" value="F:ABC-type transporter activity"/>
    <property type="evidence" value="ECO:0007669"/>
    <property type="project" value="InterPro"/>
</dbReference>
<dbReference type="GO" id="GO:0016887">
    <property type="term" value="F:ATP hydrolysis activity"/>
    <property type="evidence" value="ECO:0007669"/>
    <property type="project" value="InterPro"/>
</dbReference>
<evidence type="ECO:0000256" key="4">
    <source>
        <dbReference type="ARBA" id="ARBA00022692"/>
    </source>
</evidence>
<dbReference type="InterPro" id="IPR005074">
    <property type="entry name" value="Peptidase_C39"/>
</dbReference>
<accession>A0A5J5KTI9</accession>
<dbReference type="PANTHER" id="PTHR24221">
    <property type="entry name" value="ATP-BINDING CASSETTE SUB-FAMILY B"/>
    <property type="match status" value="1"/>
</dbReference>
<dbReference type="GO" id="GO:0043213">
    <property type="term" value="P:bacteriocin transport"/>
    <property type="evidence" value="ECO:0007669"/>
    <property type="project" value="UniProtKB-KW"/>
</dbReference>
<evidence type="ECO:0000313" key="17">
    <source>
        <dbReference type="EMBL" id="KAA9392904.1"/>
    </source>
</evidence>
<feature type="transmembrane region" description="Helical" evidence="13">
    <location>
        <begin position="302"/>
        <end position="325"/>
    </location>
</feature>
<evidence type="ECO:0000256" key="6">
    <source>
        <dbReference type="ARBA" id="ARBA00022807"/>
    </source>
</evidence>
<dbReference type="SUPFAM" id="SSF90123">
    <property type="entry name" value="ABC transporter transmembrane region"/>
    <property type="match status" value="1"/>
</dbReference>
<comment type="subcellular location">
    <subcellularLocation>
        <location evidence="1">Cell membrane</location>
        <topology evidence="1">Multi-pass membrane protein</topology>
    </subcellularLocation>
</comment>
<dbReference type="GO" id="GO:0008234">
    <property type="term" value="F:cysteine-type peptidase activity"/>
    <property type="evidence" value="ECO:0007669"/>
    <property type="project" value="UniProtKB-KW"/>
</dbReference>
<dbReference type="GO" id="GO:0034040">
    <property type="term" value="F:ATPase-coupled lipid transmembrane transporter activity"/>
    <property type="evidence" value="ECO:0007669"/>
    <property type="project" value="TreeGrafter"/>
</dbReference>
<dbReference type="Pfam" id="PF03412">
    <property type="entry name" value="Peptidase_C39"/>
    <property type="match status" value="1"/>
</dbReference>
<evidence type="ECO:0000256" key="8">
    <source>
        <dbReference type="ARBA" id="ARBA00022927"/>
    </source>
</evidence>
<evidence type="ECO:0000256" key="9">
    <source>
        <dbReference type="ARBA" id="ARBA00022989"/>
    </source>
</evidence>
<dbReference type="InterPro" id="IPR036640">
    <property type="entry name" value="ABC1_TM_sf"/>
</dbReference>
<keyword evidence="6" id="KW-0788">Thiol protease</keyword>
<dbReference type="InterPro" id="IPR027417">
    <property type="entry name" value="P-loop_NTPase"/>
</dbReference>
<dbReference type="Pfam" id="PF00664">
    <property type="entry name" value="ABC_membrane"/>
    <property type="match status" value="1"/>
</dbReference>
<evidence type="ECO:0000256" key="5">
    <source>
        <dbReference type="ARBA" id="ARBA00022741"/>
    </source>
</evidence>
<dbReference type="InterPro" id="IPR011527">
    <property type="entry name" value="ABC1_TM_dom"/>
</dbReference>
<keyword evidence="10 13" id="KW-0472">Membrane</keyword>
<dbReference type="PROSITE" id="PS50990">
    <property type="entry name" value="PEPTIDASE_C39"/>
    <property type="match status" value="1"/>
</dbReference>
<reference evidence="17 18" key="1">
    <citation type="submission" date="2019-05" db="EMBL/GenBank/DDBJ databases">
        <title>Kocuria coralli sp. nov., a novel actinobacterium isolated from coral reef seawater.</title>
        <authorList>
            <person name="Li J."/>
        </authorList>
    </citation>
    <scope>NUCLEOTIDE SEQUENCE [LARGE SCALE GENOMIC DNA]</scope>
    <source>
        <strain evidence="17 18">SCSIO 13007</strain>
    </source>
</reference>
<keyword evidence="3" id="KW-1003">Cell membrane</keyword>
<keyword evidence="7 17" id="KW-0067">ATP-binding</keyword>
<evidence type="ECO:0000256" key="7">
    <source>
        <dbReference type="ARBA" id="ARBA00022840"/>
    </source>
</evidence>
<dbReference type="SMART" id="SM00382">
    <property type="entry name" value="AAA"/>
    <property type="match status" value="1"/>
</dbReference>
<feature type="domain" description="ABC transmembrane type-1" evidence="15">
    <location>
        <begin position="172"/>
        <end position="446"/>
    </location>
</feature>
<keyword evidence="4 13" id="KW-0812">Transmembrane</keyword>
<dbReference type="EMBL" id="SZWF01000040">
    <property type="protein sequence ID" value="KAA9392904.1"/>
    <property type="molecule type" value="Genomic_DNA"/>
</dbReference>
<dbReference type="GO" id="GO:0006508">
    <property type="term" value="P:proteolysis"/>
    <property type="evidence" value="ECO:0007669"/>
    <property type="project" value="InterPro"/>
</dbReference>
<evidence type="ECO:0000256" key="3">
    <source>
        <dbReference type="ARBA" id="ARBA00022475"/>
    </source>
</evidence>
<dbReference type="PROSITE" id="PS50893">
    <property type="entry name" value="ABC_TRANSPORTER_2"/>
    <property type="match status" value="1"/>
</dbReference>
<evidence type="ECO:0000256" key="11">
    <source>
        <dbReference type="ARBA" id="ARBA00043264"/>
    </source>
</evidence>
<keyword evidence="18" id="KW-1185">Reference proteome</keyword>
<evidence type="ECO:0000256" key="10">
    <source>
        <dbReference type="ARBA" id="ARBA00023136"/>
    </source>
</evidence>
<dbReference type="InterPro" id="IPR003439">
    <property type="entry name" value="ABC_transporter-like_ATP-bd"/>
</dbReference>
<dbReference type="InterPro" id="IPR017871">
    <property type="entry name" value="ABC_transporter-like_CS"/>
</dbReference>
<dbReference type="InterPro" id="IPR003593">
    <property type="entry name" value="AAA+_ATPase"/>
</dbReference>
<organism evidence="17 18">
    <name type="scientific">Kocuria coralli</name>
    <dbReference type="NCBI Taxonomy" id="1461025"/>
    <lineage>
        <taxon>Bacteria</taxon>
        <taxon>Bacillati</taxon>
        <taxon>Actinomycetota</taxon>
        <taxon>Actinomycetes</taxon>
        <taxon>Micrococcales</taxon>
        <taxon>Micrococcaceae</taxon>
        <taxon>Kocuria</taxon>
    </lineage>
</organism>
<evidence type="ECO:0000259" key="15">
    <source>
        <dbReference type="PROSITE" id="PS50929"/>
    </source>
</evidence>
<proteinExistence type="inferred from homology"/>
<sequence length="717" mass="75603">MPRVPVVLQTAETDCGPACLTAVLRGAGERASLVQLRNLTDPGRDGTSALTLRDTAALWGMQVHATMASPEELSDRVEEVPLPAIVHLSRQHYVVADKILTRSGGSRTEVRVMDPAVGRRRMGREEIRAQASGLLLVPGRVETPAEPPPDPPHRSTLLKELLGAVRADLVRAVLLSVLLAVGGLGLPVLTAVIVDGMIAADSPPHRWLYAGLGLALAMGLVSLARYLILAGLQHRLAASLSTRVATTLFTRELRFFDRRSVGDLFGRIESAHAVHALLSVTLLGAALDAVLTIGFLTTLAVIAPPLAGVTALTVFLTLGVTLILARRCAALRREEILVTADSSTLLVDSITGVSTLRAYGAEERVLGTWAGLLDRRLRLTLTSARLGAVSLSLLTGVTIATPLVVLILASTAGMVTPGQALGLMAVASAALAPVTSLGTQLLQAADLRPLLDRLDDVETADAERRGQTDPGRLRGEFALEGLGFGYSRDSGQVLGPIDARIEAGAKIGVLGPTGCGKSTLAHLLCGLYTPTRGTVRIDGLDLRDLDLQRVREQIGVVFQDNWLGAGSIREAVLAAREGYSDEDVWRALVKAQVAEEVAALPLGLETRLGSGGQGLSGGQRQRLAIARALLSDPVILILDEATSALDARTEGLIDATLAQLRMTRVIITHRLGVVADADELWIIDDGGLVERGTPSELRASAGHYAALLSRSSALSVT</sequence>
<keyword evidence="6" id="KW-0378">Hydrolase</keyword>
<dbReference type="Gene3D" id="3.90.70.10">
    <property type="entry name" value="Cysteine proteinases"/>
    <property type="match status" value="1"/>
</dbReference>
<evidence type="ECO:0000256" key="13">
    <source>
        <dbReference type="SAM" id="Phobius"/>
    </source>
</evidence>
<dbReference type="GO" id="GO:0005524">
    <property type="term" value="F:ATP binding"/>
    <property type="evidence" value="ECO:0007669"/>
    <property type="project" value="UniProtKB-KW"/>
</dbReference>
<feature type="transmembrane region" description="Helical" evidence="13">
    <location>
        <begin position="386"/>
        <end position="409"/>
    </location>
</feature>
<feature type="domain" description="ABC transporter" evidence="14">
    <location>
        <begin position="477"/>
        <end position="710"/>
    </location>
</feature>